<evidence type="ECO:0000256" key="2">
    <source>
        <dbReference type="ARBA" id="ARBA00010699"/>
    </source>
</evidence>
<gene>
    <name evidence="8" type="primary">fmt</name>
    <name evidence="11" type="ordered locus">LFE_2171</name>
</gene>
<dbReference type="InterPro" id="IPR044135">
    <property type="entry name" value="Met-tRNA-FMT_C"/>
</dbReference>
<evidence type="ECO:0000256" key="1">
    <source>
        <dbReference type="ARBA" id="ARBA00002606"/>
    </source>
</evidence>
<dbReference type="HOGENOM" id="CLU_033347_2_0_0"/>
<sequence>MADPSSIRLVFMGTPEFAVPFLEALISARFQLVGVLSQPDRPRGRGQELSPSPVKACAQGHNIPVFCPATLRDGHALSCLQDWNPDVVVVVAYGKILPGEILSLPRHGCVNVHASLLPSFRGASPIVWAVRSGVPESGVTLMLMDKGMDTGPVLKMLPIPLQDDETSEGLAGKMMDLGPGFLVRGLIEYLEGKLIPVAQAGEFSLAPMIRKEDGRISFASMSAIEIDRHVRAMNPWPGSYLESSLGNLRIHRGLVLSGPNSPNKPGEVIGVSSAGIDVCCETGLYRILEIQKPGGRRLKVSEFLSGTPVSPGFFLG</sequence>
<evidence type="ECO:0000259" key="10">
    <source>
        <dbReference type="Pfam" id="PF02911"/>
    </source>
</evidence>
<keyword evidence="6 8" id="KW-0648">Protein biosynthesis</keyword>
<feature type="domain" description="Formyl transferase N-terminal" evidence="9">
    <location>
        <begin position="8"/>
        <end position="184"/>
    </location>
</feature>
<evidence type="ECO:0000256" key="4">
    <source>
        <dbReference type="ARBA" id="ARBA00016014"/>
    </source>
</evidence>
<comment type="function">
    <text evidence="1 8">Attaches a formyl group to the free amino group of methionyl-tRNA(fMet). The formyl group appears to play a dual role in the initiator identity of N-formylmethionyl-tRNA by promoting its recognition by IF2 and preventing the misappropriation of this tRNA by the elongation apparatus.</text>
</comment>
<proteinExistence type="inferred from homology"/>
<evidence type="ECO:0000313" key="12">
    <source>
        <dbReference type="Proteomes" id="UP000007382"/>
    </source>
</evidence>
<dbReference type="InterPro" id="IPR001555">
    <property type="entry name" value="GART_AS"/>
</dbReference>
<dbReference type="PATRIC" id="fig|1162668.3.peg.2569"/>
<dbReference type="InterPro" id="IPR011034">
    <property type="entry name" value="Formyl_transferase-like_C_sf"/>
</dbReference>
<dbReference type="EMBL" id="AP012342">
    <property type="protein sequence ID" value="BAM07844.1"/>
    <property type="molecule type" value="Genomic_DNA"/>
</dbReference>
<organism evidence="11 12">
    <name type="scientific">Leptospirillum ferrooxidans (strain C2-3)</name>
    <dbReference type="NCBI Taxonomy" id="1162668"/>
    <lineage>
        <taxon>Bacteria</taxon>
        <taxon>Pseudomonadati</taxon>
        <taxon>Nitrospirota</taxon>
        <taxon>Nitrospiria</taxon>
        <taxon>Nitrospirales</taxon>
        <taxon>Nitrospiraceae</taxon>
        <taxon>Leptospirillum</taxon>
    </lineage>
</organism>
<dbReference type="PROSITE" id="PS00373">
    <property type="entry name" value="GART"/>
    <property type="match status" value="1"/>
</dbReference>
<evidence type="ECO:0000256" key="5">
    <source>
        <dbReference type="ARBA" id="ARBA00022679"/>
    </source>
</evidence>
<dbReference type="PANTHER" id="PTHR11138">
    <property type="entry name" value="METHIONYL-TRNA FORMYLTRANSFERASE"/>
    <property type="match status" value="1"/>
</dbReference>
<dbReference type="OrthoDB" id="9802815at2"/>
<dbReference type="STRING" id="1162668.LFE_2171"/>
<evidence type="ECO:0000256" key="8">
    <source>
        <dbReference type="HAMAP-Rule" id="MF_00182"/>
    </source>
</evidence>
<dbReference type="NCBIfam" id="TIGR00460">
    <property type="entry name" value="fmt"/>
    <property type="match status" value="1"/>
</dbReference>
<dbReference type="Pfam" id="PF00551">
    <property type="entry name" value="Formyl_trans_N"/>
    <property type="match status" value="1"/>
</dbReference>
<dbReference type="HAMAP" id="MF_00182">
    <property type="entry name" value="Formyl_trans"/>
    <property type="match status" value="1"/>
</dbReference>
<evidence type="ECO:0000256" key="6">
    <source>
        <dbReference type="ARBA" id="ARBA00022917"/>
    </source>
</evidence>
<reference evidence="12" key="2">
    <citation type="submission" date="2012-03" db="EMBL/GenBank/DDBJ databases">
        <title>The complete genome sequence of the pioneer microbe on fresh volcanic deposit, Leptospirillum ferrooxidans strain C2-3.</title>
        <authorList>
            <person name="Fujimura R."/>
            <person name="Sato Y."/>
            <person name="Nishizawa T."/>
            <person name="Nanba K."/>
            <person name="Oshima K."/>
            <person name="Hattori M."/>
            <person name="Kamijo T."/>
            <person name="Ohta H."/>
        </authorList>
    </citation>
    <scope>NUCLEOTIDE SEQUENCE [LARGE SCALE GENOMIC DNA]</scope>
    <source>
        <strain evidence="12">C2-3</strain>
    </source>
</reference>
<dbReference type="EC" id="2.1.2.9" evidence="3 8"/>
<dbReference type="Gene3D" id="3.10.25.10">
    <property type="entry name" value="Formyl transferase, C-terminal domain"/>
    <property type="match status" value="1"/>
</dbReference>
<comment type="catalytic activity">
    <reaction evidence="7 8">
        <text>L-methionyl-tRNA(fMet) + (6R)-10-formyltetrahydrofolate = N-formyl-L-methionyl-tRNA(fMet) + (6S)-5,6,7,8-tetrahydrofolate + H(+)</text>
        <dbReference type="Rhea" id="RHEA:24380"/>
        <dbReference type="Rhea" id="RHEA-COMP:9952"/>
        <dbReference type="Rhea" id="RHEA-COMP:9953"/>
        <dbReference type="ChEBI" id="CHEBI:15378"/>
        <dbReference type="ChEBI" id="CHEBI:57453"/>
        <dbReference type="ChEBI" id="CHEBI:78530"/>
        <dbReference type="ChEBI" id="CHEBI:78844"/>
        <dbReference type="ChEBI" id="CHEBI:195366"/>
        <dbReference type="EC" id="2.1.2.9"/>
    </reaction>
</comment>
<dbReference type="InterPro" id="IPR005794">
    <property type="entry name" value="Fmt"/>
</dbReference>
<dbReference type="eggNOG" id="COG0223">
    <property type="taxonomic scope" value="Bacteria"/>
</dbReference>
<dbReference type="Proteomes" id="UP000007382">
    <property type="component" value="Chromosome"/>
</dbReference>
<feature type="domain" description="Formyl transferase C-terminal" evidence="10">
    <location>
        <begin position="209"/>
        <end position="306"/>
    </location>
</feature>
<dbReference type="CDD" id="cd08646">
    <property type="entry name" value="FMT_core_Met-tRNA-FMT_N"/>
    <property type="match status" value="1"/>
</dbReference>
<dbReference type="InterPro" id="IPR037022">
    <property type="entry name" value="Formyl_trans_C_sf"/>
</dbReference>
<dbReference type="Gene3D" id="3.40.50.170">
    <property type="entry name" value="Formyl transferase, N-terminal domain"/>
    <property type="match status" value="1"/>
</dbReference>
<keyword evidence="5 8" id="KW-0808">Transferase</keyword>
<comment type="similarity">
    <text evidence="2 8">Belongs to the Fmt family.</text>
</comment>
<dbReference type="SUPFAM" id="SSF50486">
    <property type="entry name" value="FMT C-terminal domain-like"/>
    <property type="match status" value="1"/>
</dbReference>
<evidence type="ECO:0000259" key="9">
    <source>
        <dbReference type="Pfam" id="PF00551"/>
    </source>
</evidence>
<evidence type="ECO:0000256" key="3">
    <source>
        <dbReference type="ARBA" id="ARBA00012261"/>
    </source>
</evidence>
<dbReference type="SUPFAM" id="SSF53328">
    <property type="entry name" value="Formyltransferase"/>
    <property type="match status" value="1"/>
</dbReference>
<dbReference type="InterPro" id="IPR036477">
    <property type="entry name" value="Formyl_transf_N_sf"/>
</dbReference>
<keyword evidence="12" id="KW-1185">Reference proteome</keyword>
<evidence type="ECO:0000313" key="11">
    <source>
        <dbReference type="EMBL" id="BAM07844.1"/>
    </source>
</evidence>
<reference evidence="11 12" key="1">
    <citation type="journal article" date="2012" name="J. Bacteriol.">
        <title>Complete Genome Sequence of Leptospirillum ferrooxidans Strain C2-3, Isolated from a Fresh Volcanic Ash Deposit on the Island of Miyake, Japan.</title>
        <authorList>
            <person name="Fujimura R."/>
            <person name="Sato Y."/>
            <person name="Nishizawa T."/>
            <person name="Oshima K."/>
            <person name="Kim S.-W."/>
            <person name="Hattori M."/>
            <person name="Kamijo T."/>
            <person name="Ohta H."/>
        </authorList>
    </citation>
    <scope>NUCLEOTIDE SEQUENCE [LARGE SCALE GENOMIC DNA]</scope>
    <source>
        <strain evidence="11 12">C2-3</strain>
    </source>
</reference>
<protein>
    <recommendedName>
        <fullName evidence="4 8">Methionyl-tRNA formyltransferase</fullName>
        <ecNumber evidence="3 8">2.1.2.9</ecNumber>
    </recommendedName>
</protein>
<dbReference type="InterPro" id="IPR005793">
    <property type="entry name" value="Formyl_trans_C"/>
</dbReference>
<dbReference type="InterPro" id="IPR041711">
    <property type="entry name" value="Met-tRNA-FMT_N"/>
</dbReference>
<dbReference type="InterPro" id="IPR002376">
    <property type="entry name" value="Formyl_transf_N"/>
</dbReference>
<dbReference type="KEGG" id="lfc:LFE_2171"/>
<dbReference type="GO" id="GO:0005829">
    <property type="term" value="C:cytosol"/>
    <property type="evidence" value="ECO:0007669"/>
    <property type="project" value="TreeGrafter"/>
</dbReference>
<dbReference type="PANTHER" id="PTHR11138:SF5">
    <property type="entry name" value="METHIONYL-TRNA FORMYLTRANSFERASE, MITOCHONDRIAL"/>
    <property type="match status" value="1"/>
</dbReference>
<feature type="binding site" evidence="8">
    <location>
        <begin position="115"/>
        <end position="118"/>
    </location>
    <ligand>
        <name>(6S)-5,6,7,8-tetrahydrofolate</name>
        <dbReference type="ChEBI" id="CHEBI:57453"/>
    </ligand>
</feature>
<name>I0IRE5_LEPFC</name>
<evidence type="ECO:0000256" key="7">
    <source>
        <dbReference type="ARBA" id="ARBA00048558"/>
    </source>
</evidence>
<dbReference type="RefSeq" id="WP_014450327.1">
    <property type="nucleotide sequence ID" value="NC_017094.1"/>
</dbReference>
<dbReference type="GO" id="GO:0004479">
    <property type="term" value="F:methionyl-tRNA formyltransferase activity"/>
    <property type="evidence" value="ECO:0007669"/>
    <property type="project" value="UniProtKB-UniRule"/>
</dbReference>
<dbReference type="CDD" id="cd08704">
    <property type="entry name" value="Met_tRNA_FMT_C"/>
    <property type="match status" value="1"/>
</dbReference>
<dbReference type="AlphaFoldDB" id="I0IRE5"/>
<dbReference type="Pfam" id="PF02911">
    <property type="entry name" value="Formyl_trans_C"/>
    <property type="match status" value="1"/>
</dbReference>
<accession>I0IRE5</accession>